<dbReference type="Proteomes" id="UP000037510">
    <property type="component" value="Unassembled WGS sequence"/>
</dbReference>
<sequence>MVAGLQLVSRLPCVLSAPYLQEAAHAPGAGRVSEPSDTDRVLRFIRCRELSDSSRAGTHPHSASQRPAPAALHKLKVVVGTEL</sequence>
<keyword evidence="2" id="KW-1185">Reference proteome</keyword>
<gene>
    <name evidence="1" type="ORF">OBRU01_04505</name>
</gene>
<comment type="caution">
    <text evidence="1">The sequence shown here is derived from an EMBL/GenBank/DDBJ whole genome shotgun (WGS) entry which is preliminary data.</text>
</comment>
<protein>
    <submittedName>
        <fullName evidence="1">Ion transport 2 domain protein</fullName>
    </submittedName>
</protein>
<proteinExistence type="predicted"/>
<organism evidence="1 2">
    <name type="scientific">Operophtera brumata</name>
    <name type="common">Winter moth</name>
    <name type="synonym">Phalaena brumata</name>
    <dbReference type="NCBI Taxonomy" id="104452"/>
    <lineage>
        <taxon>Eukaryota</taxon>
        <taxon>Metazoa</taxon>
        <taxon>Ecdysozoa</taxon>
        <taxon>Arthropoda</taxon>
        <taxon>Hexapoda</taxon>
        <taxon>Insecta</taxon>
        <taxon>Pterygota</taxon>
        <taxon>Neoptera</taxon>
        <taxon>Endopterygota</taxon>
        <taxon>Lepidoptera</taxon>
        <taxon>Glossata</taxon>
        <taxon>Ditrysia</taxon>
        <taxon>Geometroidea</taxon>
        <taxon>Geometridae</taxon>
        <taxon>Larentiinae</taxon>
        <taxon>Operophtera</taxon>
    </lineage>
</organism>
<name>A0A0L7LPC5_OPEBR</name>
<evidence type="ECO:0000313" key="2">
    <source>
        <dbReference type="Proteomes" id="UP000037510"/>
    </source>
</evidence>
<dbReference type="AlphaFoldDB" id="A0A0L7LPC5"/>
<accession>A0A0L7LPC5</accession>
<evidence type="ECO:0000313" key="1">
    <source>
        <dbReference type="EMBL" id="KOB77292.1"/>
    </source>
</evidence>
<dbReference type="EMBL" id="JTDY01000415">
    <property type="protein sequence ID" value="KOB77292.1"/>
    <property type="molecule type" value="Genomic_DNA"/>
</dbReference>
<reference evidence="1 2" key="1">
    <citation type="journal article" date="2015" name="Genome Biol. Evol.">
        <title>The genome of winter moth (Operophtera brumata) provides a genomic perspective on sexual dimorphism and phenology.</title>
        <authorList>
            <person name="Derks M.F."/>
            <person name="Smit S."/>
            <person name="Salis L."/>
            <person name="Schijlen E."/>
            <person name="Bossers A."/>
            <person name="Mateman C."/>
            <person name="Pijl A.S."/>
            <person name="de Ridder D."/>
            <person name="Groenen M.A."/>
            <person name="Visser M.E."/>
            <person name="Megens H.J."/>
        </authorList>
    </citation>
    <scope>NUCLEOTIDE SEQUENCE [LARGE SCALE GENOMIC DNA]</scope>
    <source>
        <strain evidence="1">WM2013NL</strain>
        <tissue evidence="1">Head and thorax</tissue>
    </source>
</reference>